<keyword evidence="2" id="KW-1185">Reference proteome</keyword>
<dbReference type="AlphaFoldDB" id="X5M6F6"/>
<dbReference type="KEGG" id="pect:BN1012_Phect379"/>
<gene>
    <name evidence="1" type="ORF">BN1012_Phect379</name>
</gene>
<sequence>MRAKGVEHAFFAFLMRFDSFAKRAMDSDTHIKSRGAHCKQKRRSKFLLRRLLCVCRLSGR</sequence>
<proteinExistence type="predicted"/>
<evidence type="ECO:0000313" key="1">
    <source>
        <dbReference type="EMBL" id="CDO58593.1"/>
    </source>
</evidence>
<organism evidence="1 2">
    <name type="scientific">Candidatus Phaeomarinibacter ectocarpi</name>
    <dbReference type="NCBI Taxonomy" id="1458461"/>
    <lineage>
        <taxon>Bacteria</taxon>
        <taxon>Pseudomonadati</taxon>
        <taxon>Pseudomonadota</taxon>
        <taxon>Alphaproteobacteria</taxon>
        <taxon>Hyphomicrobiales</taxon>
        <taxon>Parvibaculaceae</taxon>
        <taxon>Candidatus Phaeomarinibacter</taxon>
    </lineage>
</organism>
<dbReference type="HOGENOM" id="CLU_2932714_0_0_5"/>
<accession>X5M6F6</accession>
<evidence type="ECO:0000313" key="2">
    <source>
        <dbReference type="Proteomes" id="UP000032160"/>
    </source>
</evidence>
<dbReference type="Proteomes" id="UP000032160">
    <property type="component" value="Chromosome I"/>
</dbReference>
<name>X5M6F6_9HYPH</name>
<protein>
    <submittedName>
        <fullName evidence="1">Uncharacterized protein</fullName>
    </submittedName>
</protein>
<reference evidence="1 2" key="1">
    <citation type="journal article" date="2014" name="Front. Genet.">
        <title>Genome and metabolic network of "Candidatus Phaeomarinobacter ectocarpi" Ec32, a new candidate genus of Alphaproteobacteria frequently associated with brown algae.</title>
        <authorList>
            <person name="Dittami S.M."/>
            <person name="Barbeyron T."/>
            <person name="Boyen C."/>
            <person name="Cambefort J."/>
            <person name="Collet G."/>
            <person name="Delage L."/>
            <person name="Gobet A."/>
            <person name="Groisillier A."/>
            <person name="Leblanc C."/>
            <person name="Michel G."/>
            <person name="Scornet D."/>
            <person name="Siegel A."/>
            <person name="Tapia J.E."/>
            <person name="Tonon T."/>
        </authorList>
    </citation>
    <scope>NUCLEOTIDE SEQUENCE [LARGE SCALE GENOMIC DNA]</scope>
    <source>
        <strain evidence="1 2">Ec32</strain>
    </source>
</reference>
<dbReference type="EMBL" id="HG966617">
    <property type="protein sequence ID" value="CDO58593.1"/>
    <property type="molecule type" value="Genomic_DNA"/>
</dbReference>